<evidence type="ECO:0000313" key="3">
    <source>
        <dbReference type="EMBL" id="GAA5194822.1"/>
    </source>
</evidence>
<protein>
    <submittedName>
        <fullName evidence="3">Bromoperoxidase</fullName>
    </submittedName>
</protein>
<evidence type="ECO:0000313" key="4">
    <source>
        <dbReference type="Proteomes" id="UP001501570"/>
    </source>
</evidence>
<dbReference type="Gene3D" id="3.40.50.1820">
    <property type="entry name" value="alpha/beta hydrolase"/>
    <property type="match status" value="1"/>
</dbReference>
<dbReference type="PRINTS" id="PR00412">
    <property type="entry name" value="EPOXHYDRLASE"/>
</dbReference>
<dbReference type="InterPro" id="IPR029058">
    <property type="entry name" value="AB_hydrolase_fold"/>
</dbReference>
<sequence>MPYITVGEENSAPIDLYYEDHGSGAPVVLIHGWPLSGASWEKQSQALMDAGYRVISYDRRGFGRSSRPMWGYEYDTLARDLDMMMSALDLRDATLVGFSMGTGEVARYLGRYGSARVRKAVFLSSVTPFLLKTDDNPNGIDHGVIDQIMMSVVRDRLAYLTMFMNDFYNADALGGSRVSDEVVRYAWNVAAEASPKATLDCVPAWLTDFRADIPNIDVPALIIHGDADRIMPIGATGAALHEMLQGSRMVTVEDGPHGMIWTHADIVNTELLDFLKS</sequence>
<keyword evidence="1" id="KW-0560">Oxidoreductase</keyword>
<dbReference type="InterPro" id="IPR000073">
    <property type="entry name" value="AB_hydrolase_1"/>
</dbReference>
<evidence type="ECO:0000259" key="2">
    <source>
        <dbReference type="Pfam" id="PF00561"/>
    </source>
</evidence>
<dbReference type="PANTHER" id="PTHR43433:SF4">
    <property type="entry name" value="NON-HEME CHLOROPEROXIDASE-RELATED"/>
    <property type="match status" value="1"/>
</dbReference>
<name>A0ABP9SHG0_9ACTN</name>
<organism evidence="3 4">
    <name type="scientific">Rugosimonospora acidiphila</name>
    <dbReference type="NCBI Taxonomy" id="556531"/>
    <lineage>
        <taxon>Bacteria</taxon>
        <taxon>Bacillati</taxon>
        <taxon>Actinomycetota</taxon>
        <taxon>Actinomycetes</taxon>
        <taxon>Micromonosporales</taxon>
        <taxon>Micromonosporaceae</taxon>
        <taxon>Rugosimonospora</taxon>
    </lineage>
</organism>
<keyword evidence="1" id="KW-0575">Peroxidase</keyword>
<proteinExistence type="predicted"/>
<evidence type="ECO:0000256" key="1">
    <source>
        <dbReference type="ARBA" id="ARBA00022559"/>
    </source>
</evidence>
<dbReference type="Pfam" id="PF00561">
    <property type="entry name" value="Abhydrolase_1"/>
    <property type="match status" value="1"/>
</dbReference>
<dbReference type="SUPFAM" id="SSF53474">
    <property type="entry name" value="alpha/beta-Hydrolases"/>
    <property type="match status" value="1"/>
</dbReference>
<gene>
    <name evidence="3" type="ORF">GCM10023322_60150</name>
</gene>
<reference evidence="4" key="1">
    <citation type="journal article" date="2019" name="Int. J. Syst. Evol. Microbiol.">
        <title>The Global Catalogue of Microorganisms (GCM) 10K type strain sequencing project: providing services to taxonomists for standard genome sequencing and annotation.</title>
        <authorList>
            <consortium name="The Broad Institute Genomics Platform"/>
            <consortium name="The Broad Institute Genome Sequencing Center for Infectious Disease"/>
            <person name="Wu L."/>
            <person name="Ma J."/>
        </authorList>
    </citation>
    <scope>NUCLEOTIDE SEQUENCE [LARGE SCALE GENOMIC DNA]</scope>
    <source>
        <strain evidence="4">JCM 18304</strain>
    </source>
</reference>
<dbReference type="EMBL" id="BAABJQ010000022">
    <property type="protein sequence ID" value="GAA5194822.1"/>
    <property type="molecule type" value="Genomic_DNA"/>
</dbReference>
<dbReference type="InterPro" id="IPR000639">
    <property type="entry name" value="Epox_hydrolase-like"/>
</dbReference>
<dbReference type="PANTHER" id="PTHR43433">
    <property type="entry name" value="HYDROLASE, ALPHA/BETA FOLD FAMILY PROTEIN"/>
    <property type="match status" value="1"/>
</dbReference>
<accession>A0ABP9SHG0</accession>
<dbReference type="Proteomes" id="UP001501570">
    <property type="component" value="Unassembled WGS sequence"/>
</dbReference>
<keyword evidence="4" id="KW-1185">Reference proteome</keyword>
<feature type="domain" description="AB hydrolase-1" evidence="2">
    <location>
        <begin position="26"/>
        <end position="264"/>
    </location>
</feature>
<dbReference type="PRINTS" id="PR00111">
    <property type="entry name" value="ABHYDROLASE"/>
</dbReference>
<comment type="caution">
    <text evidence="3">The sequence shown here is derived from an EMBL/GenBank/DDBJ whole genome shotgun (WGS) entry which is preliminary data.</text>
</comment>
<dbReference type="RefSeq" id="WP_345635287.1">
    <property type="nucleotide sequence ID" value="NZ_BAABJQ010000022.1"/>
</dbReference>
<dbReference type="InterPro" id="IPR050471">
    <property type="entry name" value="AB_hydrolase"/>
</dbReference>